<dbReference type="CDD" id="cd11020">
    <property type="entry name" value="CuRO_1_CuNIR"/>
    <property type="match status" value="1"/>
</dbReference>
<protein>
    <submittedName>
        <fullName evidence="8">Nitrite reductase</fullName>
    </submittedName>
</protein>
<keyword evidence="9" id="KW-1185">Reference proteome</keyword>
<keyword evidence="2" id="KW-0560">Oxidoreductase</keyword>
<name>A0ABX9I9K1_9ACTN</name>
<feature type="domain" description="Plastocyanin-like" evidence="6">
    <location>
        <begin position="666"/>
        <end position="764"/>
    </location>
</feature>
<dbReference type="EMBL" id="PCZS01000002">
    <property type="protein sequence ID" value="REB69403.1"/>
    <property type="molecule type" value="Genomic_DNA"/>
</dbReference>
<evidence type="ECO:0000259" key="6">
    <source>
        <dbReference type="Pfam" id="PF07732"/>
    </source>
</evidence>
<feature type="transmembrane region" description="Helical" evidence="5">
    <location>
        <begin position="183"/>
        <end position="206"/>
    </location>
</feature>
<evidence type="ECO:0000256" key="2">
    <source>
        <dbReference type="ARBA" id="ARBA00023002"/>
    </source>
</evidence>
<reference evidence="8 9" key="1">
    <citation type="submission" date="2017-09" db="EMBL/GenBank/DDBJ databases">
        <authorList>
            <person name="Bumgarner R.E."/>
        </authorList>
    </citation>
    <scope>NUCLEOTIDE SEQUENCE [LARGE SCALE GENOMIC DNA]</scope>
    <source>
        <strain evidence="8 9">T34998</strain>
    </source>
</reference>
<dbReference type="SUPFAM" id="SSF49503">
    <property type="entry name" value="Cupredoxins"/>
    <property type="match status" value="3"/>
</dbReference>
<feature type="transmembrane region" description="Helical" evidence="5">
    <location>
        <begin position="384"/>
        <end position="408"/>
    </location>
</feature>
<feature type="domain" description="EfeO-type cupredoxin-like" evidence="7">
    <location>
        <begin position="510"/>
        <end position="574"/>
    </location>
</feature>
<feature type="transmembrane region" description="Helical" evidence="5">
    <location>
        <begin position="149"/>
        <end position="171"/>
    </location>
</feature>
<evidence type="ECO:0000256" key="5">
    <source>
        <dbReference type="SAM" id="Phobius"/>
    </source>
</evidence>
<dbReference type="InterPro" id="IPR028096">
    <property type="entry name" value="EfeO_Cupredoxin"/>
</dbReference>
<feature type="transmembrane region" description="Helical" evidence="5">
    <location>
        <begin position="28"/>
        <end position="45"/>
    </location>
</feature>
<organism evidence="8 9">
    <name type="scientific">Cutibacterium namnetense</name>
    <dbReference type="NCBI Taxonomy" id="1574624"/>
    <lineage>
        <taxon>Bacteria</taxon>
        <taxon>Bacillati</taxon>
        <taxon>Actinomycetota</taxon>
        <taxon>Actinomycetes</taxon>
        <taxon>Propionibacteriales</taxon>
        <taxon>Propionibacteriaceae</taxon>
        <taxon>Cutibacterium</taxon>
    </lineage>
</organism>
<dbReference type="CDD" id="cd04208">
    <property type="entry name" value="CuRO_2_CuNIR"/>
    <property type="match status" value="1"/>
</dbReference>
<keyword evidence="5" id="KW-0472">Membrane</keyword>
<comment type="caution">
    <text evidence="8">The sequence shown here is derived from an EMBL/GenBank/DDBJ whole genome shotgun (WGS) entry which is preliminary data.</text>
</comment>
<dbReference type="Proteomes" id="UP000256324">
    <property type="component" value="Unassembled WGS sequence"/>
</dbReference>
<dbReference type="PANTHER" id="PTHR11709:SF394">
    <property type="entry name" value="FI03373P-RELATED"/>
    <property type="match status" value="1"/>
</dbReference>
<keyword evidence="1" id="KW-0479">Metal-binding</keyword>
<evidence type="ECO:0000256" key="4">
    <source>
        <dbReference type="SAM" id="MobiDB-lite"/>
    </source>
</evidence>
<sequence length="914" mass="98083">MPDITPAPSDRKPDTTRRSWHRKASRPVSGWLLALLIVAVASPWIPQSRWLLVHMITLGVATTSIMVWGQYFTEAILHNNLTDADRSRQVSRIRLLTVGIIVTCVGMVATWPWVTVVGAVVVGSVLTWYAFALAHQVRHALPGRFASTVWFYCAAAGLLPLGATPGAIMAFSPTEPWRTRLLVAHQALNLLGFVGLTVIGTLITLWPTVLRTKMQPAQERHGKISLYVMLVAVAVVTTGALCGLWWLAALGVAAHIVGICIVLGDLVACAARKPPRDFPGFTMGTAICWLLVWLVWLVWKLASNGRGLLADDIFTLSAPVIVGFLLQLLIGAMSYLMPMVMGGGPTIVRATNAKMHAYGALRATITNAGLLLWVLAMGTWTRRIAIVLTVAGLATFLPATAAMVRTGVPLLKEKGRQMAARKAASENKEVPGSGTAAAQAAPPDRSAVAGTTSKPVEPAPTAPPDRRSFVGAFAGLATALTAAAIGRHLDEAPPTNDTNGSAAVIGDVAPTGHTTKVTVTAKAMRYHPSTITVPAGDQLVVEITNKDPNQVHDLQFANGAHSPRLAPGAHATVKAGVITGPTEGWCTIVGHKSMGMVLNVKVDGMSGADSPDTHSDVANPRRRIDLTKAPGKDFRTRDAVLPPLMTGRIHQMTLIAQESVQEIAPETTIDAMTYNGRYMAPVIHARIGDQMRIHLVNKGTMGHSLDFHAGTVSPTKVMRTIAPGQQLDYNFTLHRAGIWLYHCSTAPMSAHIAAGMFGAVIVPPHDLPRADREFYLVQSETYLSEHNGAEVNIAKIANETPDLTMFNGHANQYVFEPLKARVGERVRIWVLAAGPSRGCSFHVVGTQFDTVFKEGAYTLKRGNPEGGGCQALDLASAQGGFVEMLFEEPGRYTFVNHSFVEMERGAKGFIEVTT</sequence>
<dbReference type="Pfam" id="PF13473">
    <property type="entry name" value="Cupredoxin_1"/>
    <property type="match status" value="1"/>
</dbReference>
<dbReference type="InterPro" id="IPR008972">
    <property type="entry name" value="Cupredoxin"/>
</dbReference>
<dbReference type="RefSeq" id="WP_115939034.1">
    <property type="nucleotide sequence ID" value="NZ_PCZS01000002.1"/>
</dbReference>
<proteinExistence type="predicted"/>
<feature type="compositionally biased region" description="Low complexity" evidence="4">
    <location>
        <begin position="436"/>
        <end position="449"/>
    </location>
</feature>
<feature type="transmembrane region" description="Helical" evidence="5">
    <location>
        <begin position="252"/>
        <end position="271"/>
    </location>
</feature>
<dbReference type="InterPro" id="IPR045087">
    <property type="entry name" value="Cu-oxidase_fam"/>
</dbReference>
<accession>A0ABX9I9K1</accession>
<gene>
    <name evidence="8" type="ORF">CP880_08265</name>
</gene>
<feature type="transmembrane region" description="Helical" evidence="5">
    <location>
        <begin position="316"/>
        <end position="336"/>
    </location>
</feature>
<feature type="transmembrane region" description="Helical" evidence="5">
    <location>
        <begin position="278"/>
        <end position="296"/>
    </location>
</feature>
<evidence type="ECO:0000256" key="3">
    <source>
        <dbReference type="ARBA" id="ARBA00023008"/>
    </source>
</evidence>
<keyword evidence="5" id="KW-1133">Transmembrane helix</keyword>
<feature type="transmembrane region" description="Helical" evidence="5">
    <location>
        <begin position="117"/>
        <end position="137"/>
    </location>
</feature>
<feature type="region of interest" description="Disordered" evidence="4">
    <location>
        <begin position="1"/>
        <end position="21"/>
    </location>
</feature>
<feature type="transmembrane region" description="Helical" evidence="5">
    <location>
        <begin position="226"/>
        <end position="246"/>
    </location>
</feature>
<dbReference type="InterPro" id="IPR011707">
    <property type="entry name" value="Cu-oxidase-like_N"/>
</dbReference>
<dbReference type="Gene3D" id="2.60.40.420">
    <property type="entry name" value="Cupredoxins - blue copper proteins"/>
    <property type="match status" value="3"/>
</dbReference>
<evidence type="ECO:0000313" key="9">
    <source>
        <dbReference type="Proteomes" id="UP000256324"/>
    </source>
</evidence>
<feature type="transmembrane region" description="Helical" evidence="5">
    <location>
        <begin position="357"/>
        <end position="378"/>
    </location>
</feature>
<keyword evidence="5" id="KW-0812">Transmembrane</keyword>
<feature type="transmembrane region" description="Helical" evidence="5">
    <location>
        <begin position="51"/>
        <end position="72"/>
    </location>
</feature>
<keyword evidence="3" id="KW-0186">Copper</keyword>
<evidence type="ECO:0000259" key="7">
    <source>
        <dbReference type="Pfam" id="PF13473"/>
    </source>
</evidence>
<feature type="region of interest" description="Disordered" evidence="4">
    <location>
        <begin position="419"/>
        <end position="466"/>
    </location>
</feature>
<dbReference type="PANTHER" id="PTHR11709">
    <property type="entry name" value="MULTI-COPPER OXIDASE"/>
    <property type="match status" value="1"/>
</dbReference>
<dbReference type="Pfam" id="PF07732">
    <property type="entry name" value="Cu-oxidase_3"/>
    <property type="match status" value="1"/>
</dbReference>
<evidence type="ECO:0000313" key="8">
    <source>
        <dbReference type="EMBL" id="REB69403.1"/>
    </source>
</evidence>
<feature type="transmembrane region" description="Helical" evidence="5">
    <location>
        <begin position="93"/>
        <end position="111"/>
    </location>
</feature>
<evidence type="ECO:0000256" key="1">
    <source>
        <dbReference type="ARBA" id="ARBA00022723"/>
    </source>
</evidence>
<dbReference type="CDD" id="cd00920">
    <property type="entry name" value="Cupredoxin"/>
    <property type="match status" value="1"/>
</dbReference>